<proteinExistence type="predicted"/>
<organism evidence="1">
    <name type="scientific">marine sediment metagenome</name>
    <dbReference type="NCBI Taxonomy" id="412755"/>
    <lineage>
        <taxon>unclassified sequences</taxon>
        <taxon>metagenomes</taxon>
        <taxon>ecological metagenomes</taxon>
    </lineage>
</organism>
<reference evidence="1" key="1">
    <citation type="journal article" date="2015" name="Nature">
        <title>Complex archaea that bridge the gap between prokaryotes and eukaryotes.</title>
        <authorList>
            <person name="Spang A."/>
            <person name="Saw J.H."/>
            <person name="Jorgensen S.L."/>
            <person name="Zaremba-Niedzwiedzka K."/>
            <person name="Martijn J."/>
            <person name="Lind A.E."/>
            <person name="van Eijk R."/>
            <person name="Schleper C."/>
            <person name="Guy L."/>
            <person name="Ettema T.J."/>
        </authorList>
    </citation>
    <scope>NUCLEOTIDE SEQUENCE</scope>
</reference>
<dbReference type="AlphaFoldDB" id="A0A0F8W2U7"/>
<gene>
    <name evidence="1" type="ORF">LCGC14_1588320</name>
</gene>
<sequence>MDTLMIVFSVNGIWLRSKKYKVIRFIKNSELKRCKGLATFIKQLKLAHRG</sequence>
<protein>
    <submittedName>
        <fullName evidence="1">Uncharacterized protein</fullName>
    </submittedName>
</protein>
<accession>A0A0F8W2U7</accession>
<evidence type="ECO:0000313" key="1">
    <source>
        <dbReference type="EMBL" id="KKK42510.1"/>
    </source>
</evidence>
<comment type="caution">
    <text evidence="1">The sequence shown here is derived from an EMBL/GenBank/DDBJ whole genome shotgun (WGS) entry which is preliminary data.</text>
</comment>
<dbReference type="EMBL" id="LAZR01070323">
    <property type="protein sequence ID" value="KKK42510.1"/>
    <property type="molecule type" value="Genomic_DNA"/>
</dbReference>
<name>A0A0F8W2U7_9ZZZZ</name>